<reference evidence="1" key="1">
    <citation type="submission" date="2013-11" db="EMBL/GenBank/DDBJ databases">
        <title>The Genome Sequence of Phytophthora parasitica CJ02B3.</title>
        <authorList>
            <consortium name="The Broad Institute Genomics Platform"/>
            <person name="Russ C."/>
            <person name="Tyler B."/>
            <person name="Panabieres F."/>
            <person name="Shan W."/>
            <person name="Tripathy S."/>
            <person name="Grunwald N."/>
            <person name="Machado M."/>
            <person name="Johnson C.S."/>
            <person name="Arredondo F."/>
            <person name="Hong C."/>
            <person name="Coffey M."/>
            <person name="Young S.K."/>
            <person name="Zeng Q."/>
            <person name="Gargeya S."/>
            <person name="Fitzgerald M."/>
            <person name="Abouelleil A."/>
            <person name="Alvarado L."/>
            <person name="Chapman S.B."/>
            <person name="Gainer-Dewar J."/>
            <person name="Goldberg J."/>
            <person name="Griggs A."/>
            <person name="Gujja S."/>
            <person name="Hansen M."/>
            <person name="Howarth C."/>
            <person name="Imamovic A."/>
            <person name="Ireland A."/>
            <person name="Larimer J."/>
            <person name="McCowan C."/>
            <person name="Murphy C."/>
            <person name="Pearson M."/>
            <person name="Poon T.W."/>
            <person name="Priest M."/>
            <person name="Roberts A."/>
            <person name="Saif S."/>
            <person name="Shea T."/>
            <person name="Sykes S."/>
            <person name="Wortman J."/>
            <person name="Nusbaum C."/>
            <person name="Birren B."/>
        </authorList>
    </citation>
    <scope>NUCLEOTIDE SEQUENCE [LARGE SCALE GENOMIC DNA]</scope>
    <source>
        <strain evidence="1">CJ02B3</strain>
    </source>
</reference>
<dbReference type="EMBL" id="KI685698">
    <property type="protein sequence ID" value="ETK89143.1"/>
    <property type="molecule type" value="Genomic_DNA"/>
</dbReference>
<organism evidence="1">
    <name type="scientific">Phytophthora nicotianae</name>
    <name type="common">Potato buckeye rot agent</name>
    <name type="synonym">Phytophthora parasitica</name>
    <dbReference type="NCBI Taxonomy" id="4792"/>
    <lineage>
        <taxon>Eukaryota</taxon>
        <taxon>Sar</taxon>
        <taxon>Stramenopiles</taxon>
        <taxon>Oomycota</taxon>
        <taxon>Peronosporomycetes</taxon>
        <taxon>Peronosporales</taxon>
        <taxon>Peronosporaceae</taxon>
        <taxon>Phytophthora</taxon>
    </lineage>
</organism>
<feature type="non-terminal residue" evidence="1">
    <location>
        <position position="1"/>
    </location>
</feature>
<protein>
    <submittedName>
        <fullName evidence="1">Uncharacterized protein</fullName>
    </submittedName>
</protein>
<sequence>RGYYLSVVSVRVSSTSNGSEVNGFRVSVFLAASATGHTLPPLIVFAAQVVVNRFVKAGLIRTGPRDSGGSFRVPVVSASDAPLVCEK</sequence>
<name>W2H1L6_PHYNI</name>
<evidence type="ECO:0000313" key="1">
    <source>
        <dbReference type="EMBL" id="ETK89143.1"/>
    </source>
</evidence>
<dbReference type="Proteomes" id="UP000053236">
    <property type="component" value="Unassembled WGS sequence"/>
</dbReference>
<gene>
    <name evidence="1" type="ORF">L915_06701</name>
</gene>
<accession>W2H1L6</accession>
<dbReference type="AlphaFoldDB" id="W2H1L6"/>
<proteinExistence type="predicted"/>